<dbReference type="AlphaFoldDB" id="A0A4C1WLJ9"/>
<organism evidence="2 3">
    <name type="scientific">Eumeta variegata</name>
    <name type="common">Bagworm moth</name>
    <name type="synonym">Eumeta japonica</name>
    <dbReference type="NCBI Taxonomy" id="151549"/>
    <lineage>
        <taxon>Eukaryota</taxon>
        <taxon>Metazoa</taxon>
        <taxon>Ecdysozoa</taxon>
        <taxon>Arthropoda</taxon>
        <taxon>Hexapoda</taxon>
        <taxon>Insecta</taxon>
        <taxon>Pterygota</taxon>
        <taxon>Neoptera</taxon>
        <taxon>Endopterygota</taxon>
        <taxon>Lepidoptera</taxon>
        <taxon>Glossata</taxon>
        <taxon>Ditrysia</taxon>
        <taxon>Tineoidea</taxon>
        <taxon>Psychidae</taxon>
        <taxon>Oiketicinae</taxon>
        <taxon>Eumeta</taxon>
    </lineage>
</organism>
<evidence type="ECO:0000256" key="1">
    <source>
        <dbReference type="SAM" id="MobiDB-lite"/>
    </source>
</evidence>
<dbReference type="EMBL" id="BGZK01000600">
    <property type="protein sequence ID" value="GBP52336.1"/>
    <property type="molecule type" value="Genomic_DNA"/>
</dbReference>
<feature type="compositionally biased region" description="Basic and acidic residues" evidence="1">
    <location>
        <begin position="79"/>
        <end position="88"/>
    </location>
</feature>
<proteinExistence type="predicted"/>
<keyword evidence="3" id="KW-1185">Reference proteome</keyword>
<comment type="caution">
    <text evidence="2">The sequence shown here is derived from an EMBL/GenBank/DDBJ whole genome shotgun (WGS) entry which is preliminary data.</text>
</comment>
<evidence type="ECO:0000313" key="3">
    <source>
        <dbReference type="Proteomes" id="UP000299102"/>
    </source>
</evidence>
<gene>
    <name evidence="2" type="ORF">EVAR_38483_1</name>
</gene>
<sequence length="101" mass="11707">MRMRHVAVVCLTPYDYSLWSLRKLDLGVWSRDARVKVLRFASARLGTGRVVDFEPQGTYWFRLLTVDSSNNIPSQINDHSPRASEHTLIRGRGHRNNEKNL</sequence>
<protein>
    <submittedName>
        <fullName evidence="2">Uncharacterized protein</fullName>
    </submittedName>
</protein>
<accession>A0A4C1WLJ9</accession>
<feature type="region of interest" description="Disordered" evidence="1">
    <location>
        <begin position="72"/>
        <end position="101"/>
    </location>
</feature>
<evidence type="ECO:0000313" key="2">
    <source>
        <dbReference type="EMBL" id="GBP52336.1"/>
    </source>
</evidence>
<dbReference type="Proteomes" id="UP000299102">
    <property type="component" value="Unassembled WGS sequence"/>
</dbReference>
<name>A0A4C1WLJ9_EUMVA</name>
<reference evidence="2 3" key="1">
    <citation type="journal article" date="2019" name="Commun. Biol.">
        <title>The bagworm genome reveals a unique fibroin gene that provides high tensile strength.</title>
        <authorList>
            <person name="Kono N."/>
            <person name="Nakamura H."/>
            <person name="Ohtoshi R."/>
            <person name="Tomita M."/>
            <person name="Numata K."/>
            <person name="Arakawa K."/>
        </authorList>
    </citation>
    <scope>NUCLEOTIDE SEQUENCE [LARGE SCALE GENOMIC DNA]</scope>
</reference>